<reference evidence="6" key="1">
    <citation type="journal article" date="2019" name="Database">
        <title>The radish genome database (RadishGD): an integrated information resource for radish genomics.</title>
        <authorList>
            <person name="Yu H.J."/>
            <person name="Baek S."/>
            <person name="Lee Y.J."/>
            <person name="Cho A."/>
            <person name="Mun J.H."/>
        </authorList>
    </citation>
    <scope>NUCLEOTIDE SEQUENCE [LARGE SCALE GENOMIC DNA]</scope>
    <source>
        <strain evidence="6">cv. WK10039</strain>
    </source>
</reference>
<dbReference type="AlphaFoldDB" id="A0A6J0MT69"/>
<evidence type="ECO:0000313" key="7">
    <source>
        <dbReference type="RefSeq" id="XP_018475665.1"/>
    </source>
</evidence>
<protein>
    <submittedName>
        <fullName evidence="7">Defensin-like protein 165</fullName>
    </submittedName>
</protein>
<keyword evidence="4" id="KW-0611">Plant defense</keyword>
<dbReference type="Proteomes" id="UP000504610">
    <property type="component" value="Chromosome 3"/>
</dbReference>
<dbReference type="GO" id="GO:0050832">
    <property type="term" value="P:defense response to fungus"/>
    <property type="evidence" value="ECO:0007669"/>
    <property type="project" value="UniProtKB-KW"/>
</dbReference>
<comment type="similarity">
    <text evidence="1">Belongs to the DEFL family.</text>
</comment>
<keyword evidence="5" id="KW-1015">Disulfide bond</keyword>
<dbReference type="OrthoDB" id="1023593at2759"/>
<evidence type="ECO:0000313" key="6">
    <source>
        <dbReference type="Proteomes" id="UP000504610"/>
    </source>
</evidence>
<dbReference type="GO" id="GO:0031640">
    <property type="term" value="P:killing of cells of another organism"/>
    <property type="evidence" value="ECO:0007669"/>
    <property type="project" value="UniProtKB-KW"/>
</dbReference>
<name>A0A6J0MT69_RAPSA</name>
<proteinExistence type="inferred from homology"/>
<evidence type="ECO:0000256" key="2">
    <source>
        <dbReference type="ARBA" id="ARBA00022529"/>
    </source>
</evidence>
<dbReference type="RefSeq" id="XP_018475665.1">
    <property type="nucleotide sequence ID" value="XM_018620163.1"/>
</dbReference>
<organism evidence="6 7">
    <name type="scientific">Raphanus sativus</name>
    <name type="common">Radish</name>
    <name type="synonym">Raphanus raphanistrum var. sativus</name>
    <dbReference type="NCBI Taxonomy" id="3726"/>
    <lineage>
        <taxon>Eukaryota</taxon>
        <taxon>Viridiplantae</taxon>
        <taxon>Streptophyta</taxon>
        <taxon>Embryophyta</taxon>
        <taxon>Tracheophyta</taxon>
        <taxon>Spermatophyta</taxon>
        <taxon>Magnoliopsida</taxon>
        <taxon>eudicotyledons</taxon>
        <taxon>Gunneridae</taxon>
        <taxon>Pentapetalae</taxon>
        <taxon>rosids</taxon>
        <taxon>malvids</taxon>
        <taxon>Brassicales</taxon>
        <taxon>Brassicaceae</taxon>
        <taxon>Brassiceae</taxon>
        <taxon>Raphanus</taxon>
    </lineage>
</organism>
<keyword evidence="6" id="KW-1185">Reference proteome</keyword>
<evidence type="ECO:0000256" key="5">
    <source>
        <dbReference type="ARBA" id="ARBA00023157"/>
    </source>
</evidence>
<keyword evidence="3" id="KW-0295">Fungicide</keyword>
<gene>
    <name evidence="7" type="primary">LOC108846990</name>
</gene>
<evidence type="ECO:0000256" key="4">
    <source>
        <dbReference type="ARBA" id="ARBA00022821"/>
    </source>
</evidence>
<evidence type="ECO:0000256" key="1">
    <source>
        <dbReference type="ARBA" id="ARBA00006722"/>
    </source>
</evidence>
<dbReference type="Pfam" id="PF07333">
    <property type="entry name" value="SLR1-BP"/>
    <property type="match status" value="1"/>
</dbReference>
<dbReference type="PANTHER" id="PTHR33830">
    <property type="entry name" value="DEFENSIN-LIKE PROTEIN 184-RELATED"/>
    <property type="match status" value="1"/>
</dbReference>
<accession>A0A6J0MT69</accession>
<sequence>MSKQFVSCFVVLMVLFSVLLVVPKTEAQKRCAKELMPGTQCLLANCREVCLRTLEGFGTCIEKPAGSDRYTCNCVYNC</sequence>
<dbReference type="GeneID" id="108846990"/>
<evidence type="ECO:0000256" key="3">
    <source>
        <dbReference type="ARBA" id="ARBA00022577"/>
    </source>
</evidence>
<dbReference type="PANTHER" id="PTHR33830:SF21">
    <property type="entry name" value="DEFENSIN-LIKE PROTEIN 165-RELATED"/>
    <property type="match status" value="1"/>
</dbReference>
<reference evidence="7" key="2">
    <citation type="submission" date="2025-08" db="UniProtKB">
        <authorList>
            <consortium name="RefSeq"/>
        </authorList>
    </citation>
    <scope>IDENTIFICATION</scope>
    <source>
        <tissue evidence="7">Leaf</tissue>
    </source>
</reference>
<keyword evidence="2" id="KW-0929">Antimicrobial</keyword>
<dbReference type="KEGG" id="rsz:108846990"/>
<dbReference type="InterPro" id="IPR010851">
    <property type="entry name" value="DEFL"/>
</dbReference>